<sequence>MADSSGRSAGKHATGPTNSSSAKKKEKRVQVCSHRWKSD</sequence>
<proteinExistence type="predicted"/>
<evidence type="ECO:0000256" key="1">
    <source>
        <dbReference type="SAM" id="MobiDB-lite"/>
    </source>
</evidence>
<feature type="region of interest" description="Disordered" evidence="1">
    <location>
        <begin position="1"/>
        <end position="39"/>
    </location>
</feature>
<evidence type="ECO:0000313" key="2">
    <source>
        <dbReference type="EMBL" id="PNJ28661.1"/>
    </source>
</evidence>
<protein>
    <submittedName>
        <fullName evidence="2">HAUS8 isoform 4</fullName>
    </submittedName>
</protein>
<accession>A0A2J8T6M9</accession>
<gene>
    <name evidence="2" type="ORF">CR201_G0037453</name>
</gene>
<dbReference type="EMBL" id="NDHI03003519">
    <property type="protein sequence ID" value="PNJ28661.1"/>
    <property type="molecule type" value="Genomic_DNA"/>
</dbReference>
<comment type="caution">
    <text evidence="2">The sequence shown here is derived from an EMBL/GenBank/DDBJ whole genome shotgun (WGS) entry which is preliminary data.</text>
</comment>
<dbReference type="AlphaFoldDB" id="A0A2J8T6M9"/>
<reference evidence="2" key="1">
    <citation type="submission" date="2017-12" db="EMBL/GenBank/DDBJ databases">
        <title>High-resolution comparative analysis of great ape genomes.</title>
        <authorList>
            <person name="Pollen A."/>
            <person name="Hastie A."/>
            <person name="Hormozdiari F."/>
            <person name="Dougherty M."/>
            <person name="Liu R."/>
            <person name="Chaisson M."/>
            <person name="Hoppe E."/>
            <person name="Hill C."/>
            <person name="Pang A."/>
            <person name="Hillier L."/>
            <person name="Baker C."/>
            <person name="Armstrong J."/>
            <person name="Shendure J."/>
            <person name="Paten B."/>
            <person name="Wilson R."/>
            <person name="Chao H."/>
            <person name="Schneider V."/>
            <person name="Ventura M."/>
            <person name="Kronenberg Z."/>
            <person name="Murali S."/>
            <person name="Gordon D."/>
            <person name="Cantsilieris S."/>
            <person name="Munson K."/>
            <person name="Nelson B."/>
            <person name="Raja A."/>
            <person name="Underwood J."/>
            <person name="Diekhans M."/>
            <person name="Fiddes I."/>
            <person name="Haussler D."/>
            <person name="Eichler E."/>
        </authorList>
    </citation>
    <scope>NUCLEOTIDE SEQUENCE [LARGE SCALE GENOMIC DNA]</scope>
    <source>
        <strain evidence="2">Susie</strain>
    </source>
</reference>
<name>A0A2J8T6M9_PONAB</name>
<organism evidence="2">
    <name type="scientific">Pongo abelii</name>
    <name type="common">Sumatran orangutan</name>
    <name type="synonym">Pongo pygmaeus abelii</name>
    <dbReference type="NCBI Taxonomy" id="9601"/>
    <lineage>
        <taxon>Eukaryota</taxon>
        <taxon>Metazoa</taxon>
        <taxon>Chordata</taxon>
        <taxon>Craniata</taxon>
        <taxon>Vertebrata</taxon>
        <taxon>Euteleostomi</taxon>
        <taxon>Mammalia</taxon>
        <taxon>Eutheria</taxon>
        <taxon>Euarchontoglires</taxon>
        <taxon>Primates</taxon>
        <taxon>Haplorrhini</taxon>
        <taxon>Catarrhini</taxon>
        <taxon>Hominidae</taxon>
        <taxon>Pongo</taxon>
    </lineage>
</organism>